<keyword evidence="3" id="KW-1185">Reference proteome</keyword>
<keyword evidence="1" id="KW-0812">Transmembrane</keyword>
<evidence type="ECO:0000256" key="1">
    <source>
        <dbReference type="SAM" id="Phobius"/>
    </source>
</evidence>
<feature type="transmembrane region" description="Helical" evidence="1">
    <location>
        <begin position="49"/>
        <end position="74"/>
    </location>
</feature>
<dbReference type="NCBIfam" id="TIGR02532">
    <property type="entry name" value="IV_pilin_GFxxxE"/>
    <property type="match status" value="1"/>
</dbReference>
<dbReference type="InterPro" id="IPR013362">
    <property type="entry name" value="Pilus_4_PilV"/>
</dbReference>
<dbReference type="Proteomes" id="UP000323161">
    <property type="component" value="Unassembled WGS sequence"/>
</dbReference>
<organism evidence="2 3">
    <name type="scientific">Marinobacter salinexigens</name>
    <dbReference type="NCBI Taxonomy" id="2919747"/>
    <lineage>
        <taxon>Bacteria</taxon>
        <taxon>Pseudomonadati</taxon>
        <taxon>Pseudomonadota</taxon>
        <taxon>Gammaproteobacteria</taxon>
        <taxon>Pseudomonadales</taxon>
        <taxon>Marinobacteraceae</taxon>
        <taxon>Marinobacter</taxon>
    </lineage>
</organism>
<dbReference type="PROSITE" id="PS00409">
    <property type="entry name" value="PROKAR_NTER_METHYL"/>
    <property type="match status" value="1"/>
</dbReference>
<evidence type="ECO:0000313" key="2">
    <source>
        <dbReference type="EMBL" id="KAA1171690.1"/>
    </source>
</evidence>
<proteinExistence type="predicted"/>
<comment type="caution">
    <text evidence="2">The sequence shown here is derived from an EMBL/GenBank/DDBJ whole genome shotgun (WGS) entry which is preliminary data.</text>
</comment>
<keyword evidence="1" id="KW-1133">Transmembrane helix</keyword>
<dbReference type="NCBIfam" id="TIGR02523">
    <property type="entry name" value="type_IV_pilV"/>
    <property type="match status" value="1"/>
</dbReference>
<sequence>MFWRCRGAPGWSNSRRADFDNRWWVPMIIENARARFVTMRSVPQKTKGFTLIEVLVALLVLLIGLLGVAGLQLLSLQQANNANVRSQINLHTEQMVEMVRANGGSALASGDVDAWEAALLQDVPTASANIQFNGNVVNVTVTWDEREYGSSEEEKTYTYTARLEQ</sequence>
<evidence type="ECO:0000313" key="3">
    <source>
        <dbReference type="Proteomes" id="UP000323161"/>
    </source>
</evidence>
<dbReference type="Pfam" id="PF07963">
    <property type="entry name" value="N_methyl"/>
    <property type="match status" value="1"/>
</dbReference>
<protein>
    <submittedName>
        <fullName evidence="2">Type IV pilus modification protein PilV</fullName>
    </submittedName>
</protein>
<accession>A0A5B0VAN4</accession>
<reference evidence="2 3" key="1">
    <citation type="submission" date="2019-08" db="EMBL/GenBank/DDBJ databases">
        <title>Marinobacter ZYF650 sp. nov., a marine bacterium isolated from seawater of the Mariana trench.</title>
        <authorList>
            <person name="Ahmad W."/>
        </authorList>
    </citation>
    <scope>NUCLEOTIDE SEQUENCE [LARGE SCALE GENOMIC DNA]</scope>
    <source>
        <strain evidence="2 3">ZYF650</strain>
    </source>
</reference>
<dbReference type="EMBL" id="VTUU01000009">
    <property type="protein sequence ID" value="KAA1171690.1"/>
    <property type="molecule type" value="Genomic_DNA"/>
</dbReference>
<gene>
    <name evidence="2" type="primary">pilV</name>
    <name evidence="2" type="ORF">FWJ25_16195</name>
</gene>
<name>A0A5B0VAN4_9GAMM</name>
<keyword evidence="1" id="KW-0472">Membrane</keyword>
<dbReference type="InterPro" id="IPR012902">
    <property type="entry name" value="N_methyl_site"/>
</dbReference>
<dbReference type="AlphaFoldDB" id="A0A5B0VAN4"/>